<comment type="caution">
    <text evidence="5">The sequence shown here is derived from an EMBL/GenBank/DDBJ whole genome shotgun (WGS) entry which is preliminary data.</text>
</comment>
<evidence type="ECO:0000313" key="5">
    <source>
        <dbReference type="EMBL" id="NJJ04986.1"/>
    </source>
</evidence>
<name>A0AAP6XMC5_9CORY</name>
<evidence type="ECO:0000313" key="6">
    <source>
        <dbReference type="Proteomes" id="UP000591626"/>
    </source>
</evidence>
<feature type="region of interest" description="Disordered" evidence="1">
    <location>
        <begin position="247"/>
        <end position="295"/>
    </location>
</feature>
<keyword evidence="2" id="KW-0472">Membrane</keyword>
<dbReference type="RefSeq" id="WP_070451076.1">
    <property type="nucleotide sequence ID" value="NZ_JAAUVV010000038.1"/>
</dbReference>
<keyword evidence="3" id="KW-0732">Signal</keyword>
<evidence type="ECO:0000259" key="4">
    <source>
        <dbReference type="Pfam" id="PF04213"/>
    </source>
</evidence>
<feature type="compositionally biased region" description="Basic and acidic residues" evidence="1">
    <location>
        <begin position="283"/>
        <end position="295"/>
    </location>
</feature>
<dbReference type="Proteomes" id="UP000591626">
    <property type="component" value="Unassembled WGS sequence"/>
</dbReference>
<dbReference type="AlphaFoldDB" id="A0AAP6XMC5"/>
<gene>
    <name evidence="5" type="ORF">HC138_11660</name>
</gene>
<organism evidence="5 6">
    <name type="scientific">Corynebacterium coyleae</name>
    <dbReference type="NCBI Taxonomy" id="53374"/>
    <lineage>
        <taxon>Bacteria</taxon>
        <taxon>Bacillati</taxon>
        <taxon>Actinomycetota</taxon>
        <taxon>Actinomycetes</taxon>
        <taxon>Mycobacteriales</taxon>
        <taxon>Corynebacteriaceae</taxon>
        <taxon>Corynebacterium</taxon>
    </lineage>
</organism>
<evidence type="ECO:0000256" key="2">
    <source>
        <dbReference type="SAM" id="Phobius"/>
    </source>
</evidence>
<keyword evidence="2" id="KW-1133">Transmembrane helix</keyword>
<feature type="chain" id="PRO_5042919126" description="Htaa domain-containing protein" evidence="3">
    <location>
        <begin position="28"/>
        <end position="336"/>
    </location>
</feature>
<feature type="compositionally biased region" description="Low complexity" evidence="1">
    <location>
        <begin position="257"/>
        <end position="274"/>
    </location>
</feature>
<dbReference type="Pfam" id="PF04213">
    <property type="entry name" value="HtaA"/>
    <property type="match status" value="1"/>
</dbReference>
<protein>
    <recommendedName>
        <fullName evidence="4">Htaa domain-containing protein</fullName>
    </recommendedName>
</protein>
<sequence>MRTRPLLVPLTALALLGSAVVAPQASAAPEAPVLENGRLDWNVKRSFTNYVTGPVAQGKVTTVNPTDLKNFGGHTAYNPPAQTFQDNTSPLKYGFQLNAAKSQLDAKGKGVLAFDGGVRWTGHEKFAPEGQQYGLDVKFSDVKLILDGTSGKISLDYVVRGTNITGDQSALDRKGDDAIFATFTLPEPIKATAGGSFSTSAGDVSKDSGIKTTLTKEGAENVMIGFYKAEQYEDALLDLDLKFKEAPKAKPSPEKPAPSSSSAKPSPEKSVPSSPSVPPAEQGSKKPEGSSVDSKTDNTKIVVPIIATLISLVAIGGALAFVGQQWLPQLLQGMQR</sequence>
<feature type="transmembrane region" description="Helical" evidence="2">
    <location>
        <begin position="301"/>
        <end position="322"/>
    </location>
</feature>
<feature type="domain" description="Htaa" evidence="4">
    <location>
        <begin position="37"/>
        <end position="232"/>
    </location>
</feature>
<proteinExistence type="predicted"/>
<evidence type="ECO:0000256" key="3">
    <source>
        <dbReference type="SAM" id="SignalP"/>
    </source>
</evidence>
<feature type="signal peptide" evidence="3">
    <location>
        <begin position="1"/>
        <end position="27"/>
    </location>
</feature>
<reference evidence="5 6" key="1">
    <citation type="submission" date="2020-03" db="EMBL/GenBank/DDBJ databases">
        <title>Draft genome sequences of bacterial isolates from the female urobiome.</title>
        <authorList>
            <person name="Miller-Ensminger T."/>
            <person name="Wolfe A.J."/>
            <person name="Putonti C."/>
        </authorList>
    </citation>
    <scope>NUCLEOTIDE SEQUENCE [LARGE SCALE GENOMIC DNA]</scope>
    <source>
        <strain evidence="5 6">UMB8490</strain>
    </source>
</reference>
<dbReference type="EMBL" id="JAAUVV010000038">
    <property type="protein sequence ID" value="NJJ04986.1"/>
    <property type="molecule type" value="Genomic_DNA"/>
</dbReference>
<evidence type="ECO:0000256" key="1">
    <source>
        <dbReference type="SAM" id="MobiDB-lite"/>
    </source>
</evidence>
<keyword evidence="2" id="KW-0812">Transmembrane</keyword>
<accession>A0AAP6XMC5</accession>
<dbReference type="InterPro" id="IPR007331">
    <property type="entry name" value="Htaa"/>
</dbReference>